<name>A0A849AEI3_9ACTN</name>
<reference evidence="1 2" key="1">
    <citation type="submission" date="2020-05" db="EMBL/GenBank/DDBJ databases">
        <title>Nakamurella sp. DB0629 isolated from air conditioner.</title>
        <authorList>
            <person name="Kim D.H."/>
            <person name="Kim D.-U."/>
        </authorList>
    </citation>
    <scope>NUCLEOTIDE SEQUENCE [LARGE SCALE GENOMIC DNA]</scope>
    <source>
        <strain evidence="1 2">DB0629</strain>
    </source>
</reference>
<comment type="caution">
    <text evidence="1">The sequence shown here is derived from an EMBL/GenBank/DDBJ whole genome shotgun (WGS) entry which is preliminary data.</text>
</comment>
<dbReference type="EMBL" id="JABEND010000016">
    <property type="protein sequence ID" value="NNG37621.1"/>
    <property type="molecule type" value="Genomic_DNA"/>
</dbReference>
<proteinExistence type="predicted"/>
<gene>
    <name evidence="1" type="ORF">HKD39_18330</name>
</gene>
<organism evidence="1 2">
    <name type="scientific">Nakamurella aerolata</name>
    <dbReference type="NCBI Taxonomy" id="1656892"/>
    <lineage>
        <taxon>Bacteria</taxon>
        <taxon>Bacillati</taxon>
        <taxon>Actinomycetota</taxon>
        <taxon>Actinomycetes</taxon>
        <taxon>Nakamurellales</taxon>
        <taxon>Nakamurellaceae</taxon>
        <taxon>Nakamurella</taxon>
    </lineage>
</organism>
<dbReference type="Gene3D" id="1.25.40.10">
    <property type="entry name" value="Tetratricopeptide repeat domain"/>
    <property type="match status" value="1"/>
</dbReference>
<evidence type="ECO:0000313" key="2">
    <source>
        <dbReference type="Proteomes" id="UP000562984"/>
    </source>
</evidence>
<evidence type="ECO:0008006" key="3">
    <source>
        <dbReference type="Google" id="ProtNLM"/>
    </source>
</evidence>
<keyword evidence="2" id="KW-1185">Reference proteome</keyword>
<dbReference type="Proteomes" id="UP000562984">
    <property type="component" value="Unassembled WGS sequence"/>
</dbReference>
<protein>
    <recommendedName>
        <fullName evidence="3">Tetratricopeptide repeat protein</fullName>
    </recommendedName>
</protein>
<dbReference type="InterPro" id="IPR011990">
    <property type="entry name" value="TPR-like_helical_dom_sf"/>
</dbReference>
<dbReference type="AlphaFoldDB" id="A0A849AEI3"/>
<sequence length="343" mass="37312">MNQYVVEQLLRFESMESSESKGALLQQFQREAEASGDPVLVVCVQLELFVNWYNLGRWETAAPYLAQLIGGYQRHREHLPDFAIEQTMTAVSQAGNVLPTTDRLSAAQIDTALAEVDRMVRGAGLDQQELLAGRINWEMQRGRLNAAADLLQRWYQGADLTDPYDAYAAARFLFHQREFAAAVRTMDQVPSPAVREAELTLEYAGLAAWNLLFLGQFDDARRQLQAIVDATSGGGSKSTDAIAFGEAGAVLAVLGDPEAAAGCALEASLILDVSEMDALDRQAAEAGIARGLRDSPDRVGQSGVAAASALAIADGFDRRNDSSYQTWLVRRTLDLPPAYAGVR</sequence>
<evidence type="ECO:0000313" key="1">
    <source>
        <dbReference type="EMBL" id="NNG37621.1"/>
    </source>
</evidence>
<dbReference type="RefSeq" id="WP_171201317.1">
    <property type="nucleotide sequence ID" value="NZ_JABEND010000016.1"/>
</dbReference>
<accession>A0A849AEI3</accession>